<sequence length="93" mass="10582">MAIKANEQLCTAIVQLLNNKGSEEGGSPKRPAELLRLIYQPRRQLIKIDDNPYAEFCGARNVLTLRHTTISTLREQNRRSEIKSFTVMDVVVL</sequence>
<accession>A0AAD5WH23</accession>
<dbReference type="Proteomes" id="UP001196413">
    <property type="component" value="Unassembled WGS sequence"/>
</dbReference>
<reference evidence="1" key="1">
    <citation type="submission" date="2021-06" db="EMBL/GenBank/DDBJ databases">
        <title>Parelaphostrongylus tenuis whole genome reference sequence.</title>
        <authorList>
            <person name="Garwood T.J."/>
            <person name="Larsen P.A."/>
            <person name="Fountain-Jones N.M."/>
            <person name="Garbe J.R."/>
            <person name="Macchietto M.G."/>
            <person name="Kania S.A."/>
            <person name="Gerhold R.W."/>
            <person name="Richards J.E."/>
            <person name="Wolf T.M."/>
        </authorList>
    </citation>
    <scope>NUCLEOTIDE SEQUENCE</scope>
    <source>
        <strain evidence="1">MNPRO001-30</strain>
        <tissue evidence="1">Meninges</tissue>
    </source>
</reference>
<evidence type="ECO:0000313" key="1">
    <source>
        <dbReference type="EMBL" id="KAJ1369621.1"/>
    </source>
</evidence>
<dbReference type="AlphaFoldDB" id="A0AAD5WH23"/>
<dbReference type="EMBL" id="JAHQIW010006625">
    <property type="protein sequence ID" value="KAJ1369621.1"/>
    <property type="molecule type" value="Genomic_DNA"/>
</dbReference>
<proteinExistence type="predicted"/>
<keyword evidence="2" id="KW-1185">Reference proteome</keyword>
<comment type="caution">
    <text evidence="1">The sequence shown here is derived from an EMBL/GenBank/DDBJ whole genome shotgun (WGS) entry which is preliminary data.</text>
</comment>
<name>A0AAD5WH23_PARTN</name>
<gene>
    <name evidence="1" type="ORF">KIN20_031110</name>
</gene>
<protein>
    <submittedName>
        <fullName evidence="1">Uncharacterized protein</fullName>
    </submittedName>
</protein>
<evidence type="ECO:0000313" key="2">
    <source>
        <dbReference type="Proteomes" id="UP001196413"/>
    </source>
</evidence>
<organism evidence="1 2">
    <name type="scientific">Parelaphostrongylus tenuis</name>
    <name type="common">Meningeal worm</name>
    <dbReference type="NCBI Taxonomy" id="148309"/>
    <lineage>
        <taxon>Eukaryota</taxon>
        <taxon>Metazoa</taxon>
        <taxon>Ecdysozoa</taxon>
        <taxon>Nematoda</taxon>
        <taxon>Chromadorea</taxon>
        <taxon>Rhabditida</taxon>
        <taxon>Rhabditina</taxon>
        <taxon>Rhabditomorpha</taxon>
        <taxon>Strongyloidea</taxon>
        <taxon>Metastrongylidae</taxon>
        <taxon>Parelaphostrongylus</taxon>
    </lineage>
</organism>